<dbReference type="InterPro" id="IPR006089">
    <property type="entry name" value="Acyl-CoA_DH_CS"/>
</dbReference>
<keyword evidence="10" id="KW-1185">Reference proteome</keyword>
<feature type="domain" description="Acyl-CoA dehydrogenase/oxidase N-terminal" evidence="8">
    <location>
        <begin position="6"/>
        <end position="116"/>
    </location>
</feature>
<dbReference type="Proteomes" id="UP000199076">
    <property type="component" value="Unassembled WGS sequence"/>
</dbReference>
<dbReference type="InterPro" id="IPR037069">
    <property type="entry name" value="AcylCoA_DH/ox_N_sf"/>
</dbReference>
<dbReference type="AlphaFoldDB" id="A0A1G7RL76"/>
<feature type="domain" description="Acyl-CoA oxidase/dehydrogenase middle" evidence="7">
    <location>
        <begin position="121"/>
        <end position="215"/>
    </location>
</feature>
<evidence type="ECO:0000256" key="5">
    <source>
        <dbReference type="RuleBase" id="RU362125"/>
    </source>
</evidence>
<keyword evidence="3 5" id="KW-0285">Flavoprotein</keyword>
<evidence type="ECO:0000313" key="9">
    <source>
        <dbReference type="EMBL" id="SDG10810.1"/>
    </source>
</evidence>
<evidence type="ECO:0000256" key="4">
    <source>
        <dbReference type="ARBA" id="ARBA00022827"/>
    </source>
</evidence>
<proteinExistence type="inferred from homology"/>
<dbReference type="InterPro" id="IPR013786">
    <property type="entry name" value="AcylCoA_DH/ox_N"/>
</dbReference>
<dbReference type="GO" id="GO:0003995">
    <property type="term" value="F:acyl-CoA dehydrogenase activity"/>
    <property type="evidence" value="ECO:0007669"/>
    <property type="project" value="InterPro"/>
</dbReference>
<name>A0A1G7RL76_9EURY</name>
<dbReference type="OrthoDB" id="275197at2157"/>
<organism evidence="9 10">
    <name type="scientific">Halorientalis regularis</name>
    <dbReference type="NCBI Taxonomy" id="660518"/>
    <lineage>
        <taxon>Archaea</taxon>
        <taxon>Methanobacteriati</taxon>
        <taxon>Methanobacteriota</taxon>
        <taxon>Stenosarchaea group</taxon>
        <taxon>Halobacteria</taxon>
        <taxon>Halobacteriales</taxon>
        <taxon>Haloarculaceae</taxon>
        <taxon>Halorientalis</taxon>
    </lineage>
</organism>
<dbReference type="InterPro" id="IPR009100">
    <property type="entry name" value="AcylCoA_DH/oxidase_NM_dom_sf"/>
</dbReference>
<comment type="similarity">
    <text evidence="2 5">Belongs to the acyl-CoA dehydrogenase family.</text>
</comment>
<evidence type="ECO:0000256" key="3">
    <source>
        <dbReference type="ARBA" id="ARBA00022630"/>
    </source>
</evidence>
<dbReference type="SUPFAM" id="SSF47203">
    <property type="entry name" value="Acyl-CoA dehydrogenase C-terminal domain-like"/>
    <property type="match status" value="1"/>
</dbReference>
<dbReference type="InterPro" id="IPR046373">
    <property type="entry name" value="Acyl-CoA_Oxase/DH_mid-dom_sf"/>
</dbReference>
<sequence>MRFQLTESQRALRDEVREFAATEIDPVAADLDRDAAYPEQILAELGERGITGLTLPEKYGGRGEGLVELAVVIEELAAGQMALASAVGLNLGVATVIERFGSDRQRERWVPEMAAFETVGALGLSEADAGSDKLAMETTAEREGDGWVLDGHKQWVTNFPNADVVLTYAKTGPDADAPHNVSAFLVPAEAFEVDRYWEKLGANSVKSPRVTLSDVRVPDDAMVGEQGEAYVQRGTVNTGVNVPARAVGIARAALEDTVAYTTEREQFDHPIGDFQGVRWRLGEMAERVDTSRLLTLRAADRADRGLTVDRAFPMAKIHATEAAVENANEAMQLHGGVGYTREHDAERYLRDARLLTLAGGPNEGHRDSLADAVVAGETETTE</sequence>
<dbReference type="Gene3D" id="2.40.110.10">
    <property type="entry name" value="Butyryl-CoA Dehydrogenase, subunit A, domain 2"/>
    <property type="match status" value="1"/>
</dbReference>
<evidence type="ECO:0000313" key="10">
    <source>
        <dbReference type="Proteomes" id="UP000199076"/>
    </source>
</evidence>
<dbReference type="Pfam" id="PF02771">
    <property type="entry name" value="Acyl-CoA_dh_N"/>
    <property type="match status" value="1"/>
</dbReference>
<dbReference type="EMBL" id="FNBK01000015">
    <property type="protein sequence ID" value="SDG10810.1"/>
    <property type="molecule type" value="Genomic_DNA"/>
</dbReference>
<dbReference type="Gene3D" id="1.20.140.10">
    <property type="entry name" value="Butyryl-CoA Dehydrogenase, subunit A, domain 3"/>
    <property type="match status" value="1"/>
</dbReference>
<dbReference type="Gene3D" id="1.10.540.10">
    <property type="entry name" value="Acyl-CoA dehydrogenase/oxidase, N-terminal domain"/>
    <property type="match status" value="1"/>
</dbReference>
<dbReference type="PANTHER" id="PTHR43884:SF12">
    <property type="entry name" value="ISOVALERYL-COA DEHYDROGENASE, MITOCHONDRIAL-RELATED"/>
    <property type="match status" value="1"/>
</dbReference>
<dbReference type="PROSITE" id="PS00072">
    <property type="entry name" value="ACYL_COA_DH_1"/>
    <property type="match status" value="1"/>
</dbReference>
<dbReference type="GO" id="GO:0050660">
    <property type="term" value="F:flavin adenine dinucleotide binding"/>
    <property type="evidence" value="ECO:0007669"/>
    <property type="project" value="InterPro"/>
</dbReference>
<feature type="domain" description="Acyl-CoA dehydrogenase/oxidase C-terminal" evidence="6">
    <location>
        <begin position="227"/>
        <end position="373"/>
    </location>
</feature>
<dbReference type="InterPro" id="IPR009075">
    <property type="entry name" value="AcylCo_DH/oxidase_C"/>
</dbReference>
<accession>A0A1G7RL76</accession>
<dbReference type="PIRSF" id="PIRSF016578">
    <property type="entry name" value="HsaA"/>
    <property type="match status" value="1"/>
</dbReference>
<dbReference type="InterPro" id="IPR006091">
    <property type="entry name" value="Acyl-CoA_Oxase/DH_mid-dom"/>
</dbReference>
<dbReference type="RefSeq" id="WP_092694493.1">
    <property type="nucleotide sequence ID" value="NZ_FNBK01000015.1"/>
</dbReference>
<evidence type="ECO:0000256" key="2">
    <source>
        <dbReference type="ARBA" id="ARBA00009347"/>
    </source>
</evidence>
<keyword evidence="5" id="KW-0560">Oxidoreductase</keyword>
<evidence type="ECO:0000256" key="1">
    <source>
        <dbReference type="ARBA" id="ARBA00001974"/>
    </source>
</evidence>
<keyword evidence="4 5" id="KW-0274">FAD</keyword>
<evidence type="ECO:0000259" key="6">
    <source>
        <dbReference type="Pfam" id="PF00441"/>
    </source>
</evidence>
<dbReference type="FunFam" id="1.20.140.10:FF:000004">
    <property type="entry name" value="Acyl-CoA dehydrogenase FadE25"/>
    <property type="match status" value="1"/>
</dbReference>
<protein>
    <submittedName>
        <fullName evidence="9">Acyl-CoA dehydrogenase</fullName>
    </submittedName>
</protein>
<reference evidence="10" key="1">
    <citation type="submission" date="2016-10" db="EMBL/GenBank/DDBJ databases">
        <authorList>
            <person name="Varghese N."/>
            <person name="Submissions S."/>
        </authorList>
    </citation>
    <scope>NUCLEOTIDE SEQUENCE [LARGE SCALE GENOMIC DNA]</scope>
    <source>
        <strain evidence="10">IBRC-M 10760</strain>
    </source>
</reference>
<evidence type="ECO:0000259" key="7">
    <source>
        <dbReference type="Pfam" id="PF02770"/>
    </source>
</evidence>
<dbReference type="InterPro" id="IPR036250">
    <property type="entry name" value="AcylCo_DH-like_C"/>
</dbReference>
<comment type="cofactor">
    <cofactor evidence="1 5">
        <name>FAD</name>
        <dbReference type="ChEBI" id="CHEBI:57692"/>
    </cofactor>
</comment>
<dbReference type="STRING" id="660518.SAMN05216218_11555"/>
<dbReference type="FunFam" id="1.10.540.10:FF:000026">
    <property type="entry name" value="Acyl-CoA dehydrogenase medium chain"/>
    <property type="match status" value="1"/>
</dbReference>
<dbReference type="Pfam" id="PF00441">
    <property type="entry name" value="Acyl-CoA_dh_1"/>
    <property type="match status" value="1"/>
</dbReference>
<dbReference type="SUPFAM" id="SSF56645">
    <property type="entry name" value="Acyl-CoA dehydrogenase NM domain-like"/>
    <property type="match status" value="1"/>
</dbReference>
<evidence type="ECO:0000259" key="8">
    <source>
        <dbReference type="Pfam" id="PF02771"/>
    </source>
</evidence>
<gene>
    <name evidence="9" type="ORF">SAMN05216218_11555</name>
</gene>
<dbReference type="PANTHER" id="PTHR43884">
    <property type="entry name" value="ACYL-COA DEHYDROGENASE"/>
    <property type="match status" value="1"/>
</dbReference>
<dbReference type="PROSITE" id="PS00073">
    <property type="entry name" value="ACYL_COA_DH_2"/>
    <property type="match status" value="1"/>
</dbReference>
<dbReference type="Pfam" id="PF02770">
    <property type="entry name" value="Acyl-CoA_dh_M"/>
    <property type="match status" value="1"/>
</dbReference>